<keyword evidence="2" id="KW-1185">Reference proteome</keyword>
<accession>A0A9N9JZU4</accession>
<dbReference type="Proteomes" id="UP000789396">
    <property type="component" value="Unassembled WGS sequence"/>
</dbReference>
<evidence type="ECO:0000313" key="2">
    <source>
        <dbReference type="Proteomes" id="UP000789396"/>
    </source>
</evidence>
<dbReference type="OrthoDB" id="2404727at2759"/>
<evidence type="ECO:0000313" key="1">
    <source>
        <dbReference type="EMBL" id="CAG8805312.1"/>
    </source>
</evidence>
<proteinExistence type="predicted"/>
<sequence length="59" mass="6169">GVCDVDKMKDSPHGAYAVSDTGGFTINTTKLTSPKIKISINGPKSAKGLLIYVQNDSGE</sequence>
<organism evidence="1 2">
    <name type="scientific">Racocetra fulgida</name>
    <dbReference type="NCBI Taxonomy" id="60492"/>
    <lineage>
        <taxon>Eukaryota</taxon>
        <taxon>Fungi</taxon>
        <taxon>Fungi incertae sedis</taxon>
        <taxon>Mucoromycota</taxon>
        <taxon>Glomeromycotina</taxon>
        <taxon>Glomeromycetes</taxon>
        <taxon>Diversisporales</taxon>
        <taxon>Gigasporaceae</taxon>
        <taxon>Racocetra</taxon>
    </lineage>
</organism>
<dbReference type="AlphaFoldDB" id="A0A9N9JZU4"/>
<name>A0A9N9JZU4_9GLOM</name>
<feature type="non-terminal residue" evidence="1">
    <location>
        <position position="1"/>
    </location>
</feature>
<dbReference type="EMBL" id="CAJVPZ010077327">
    <property type="protein sequence ID" value="CAG8805312.1"/>
    <property type="molecule type" value="Genomic_DNA"/>
</dbReference>
<protein>
    <submittedName>
        <fullName evidence="1">11350_t:CDS:1</fullName>
    </submittedName>
</protein>
<reference evidence="1" key="1">
    <citation type="submission" date="2021-06" db="EMBL/GenBank/DDBJ databases">
        <authorList>
            <person name="Kallberg Y."/>
            <person name="Tangrot J."/>
            <person name="Rosling A."/>
        </authorList>
    </citation>
    <scope>NUCLEOTIDE SEQUENCE</scope>
    <source>
        <strain evidence="1">IN212</strain>
    </source>
</reference>
<feature type="non-terminal residue" evidence="1">
    <location>
        <position position="59"/>
    </location>
</feature>
<gene>
    <name evidence="1" type="ORF">RFULGI_LOCUS18161</name>
</gene>
<comment type="caution">
    <text evidence="1">The sequence shown here is derived from an EMBL/GenBank/DDBJ whole genome shotgun (WGS) entry which is preliminary data.</text>
</comment>